<feature type="transmembrane region" description="Helical" evidence="12">
    <location>
        <begin position="382"/>
        <end position="403"/>
    </location>
</feature>
<evidence type="ECO:0000256" key="2">
    <source>
        <dbReference type="ARBA" id="ARBA00004141"/>
    </source>
</evidence>
<protein>
    <submittedName>
        <fullName evidence="15">Cytochrome c oxidase assembly protein COX15 homolog</fullName>
    </submittedName>
</protein>
<keyword evidence="4" id="KW-0479">Metal-binding</keyword>
<evidence type="ECO:0000256" key="4">
    <source>
        <dbReference type="ARBA" id="ARBA00022723"/>
    </source>
</evidence>
<keyword evidence="3 12" id="KW-0812">Transmembrane</keyword>
<reference evidence="13" key="1">
    <citation type="submission" date="2020-05" db="UniProtKB">
        <authorList>
            <consortium name="EnsemblMetazoa"/>
        </authorList>
    </citation>
    <scope>IDENTIFICATION</scope>
    <source>
        <strain evidence="13">Aabys</strain>
    </source>
</reference>
<evidence type="ECO:0000256" key="6">
    <source>
        <dbReference type="ARBA" id="ARBA00023002"/>
    </source>
</evidence>
<evidence type="ECO:0000256" key="1">
    <source>
        <dbReference type="ARBA" id="ARBA00001970"/>
    </source>
</evidence>
<dbReference type="VEuPathDB" id="VectorBase:MDOMA2_001915"/>
<evidence type="ECO:0000256" key="9">
    <source>
        <dbReference type="ARBA" id="ARBA00023136"/>
    </source>
</evidence>
<evidence type="ECO:0000256" key="10">
    <source>
        <dbReference type="ARBA" id="ARBA00044501"/>
    </source>
</evidence>
<feature type="transmembrane region" description="Helical" evidence="12">
    <location>
        <begin position="355"/>
        <end position="376"/>
    </location>
</feature>
<keyword evidence="9 12" id="KW-0472">Membrane</keyword>
<dbReference type="AlphaFoldDB" id="A0A1I8MIW6"/>
<dbReference type="GO" id="GO:0046872">
    <property type="term" value="F:metal ion binding"/>
    <property type="evidence" value="ECO:0007669"/>
    <property type="project" value="UniProtKB-KW"/>
</dbReference>
<comment type="subcellular location">
    <subcellularLocation>
        <location evidence="2">Membrane</location>
        <topology evidence="2">Multi-pass membrane protein</topology>
    </subcellularLocation>
</comment>
<evidence type="ECO:0000256" key="12">
    <source>
        <dbReference type="SAM" id="Phobius"/>
    </source>
</evidence>
<dbReference type="GeneID" id="101892081"/>
<dbReference type="Proteomes" id="UP001652621">
    <property type="component" value="Unplaced"/>
</dbReference>
<feature type="transmembrane region" description="Helical" evidence="12">
    <location>
        <begin position="71"/>
        <end position="91"/>
    </location>
</feature>
<dbReference type="InterPro" id="IPR003780">
    <property type="entry name" value="COX15/CtaA_fam"/>
</dbReference>
<dbReference type="eggNOG" id="KOG2725">
    <property type="taxonomic scope" value="Eukaryota"/>
</dbReference>
<proteinExistence type="predicted"/>
<dbReference type="KEGG" id="mde:101892081"/>
<sequence>MSRLLRAACSVITPQIRCNPHLVHRGIRNLSTGITTKTLLKPNTFKAPIVRICHSQSQQIAVQSEKAVGKWLMVCGGMVYLAVALGGVTRLTESGLSMVTWKLLGEKFPTSQAEWEEEFRLYQQYPEFKMKNQNMTVDEFRRIFWMEYIHRMWGRAIGAVFLLPAIYFWSKGRLNSTTKKFVLLMGSLIGAQGLMGWYMVKSGLENRFEDVNDVPRVSQHRLAAHLGVAFVLYTLFLSQGLKKLLPAEQFPTASLSTLRFKRFAYAAKGLIFLTAFSGAFVAGLDAGLVYNSFPKMGDKWLPDDILAFQPINKNLTENPTTVQFNHRILGVTTLTLVSAMWLLSRRTRLPKRAYWAMNSAAFVAWLQVTLGISTLLNHVPVHLAAAHQSGSLLLLSFAVWLCHEMRYLKYLPK</sequence>
<evidence type="ECO:0000313" key="14">
    <source>
        <dbReference type="Proteomes" id="UP001652621"/>
    </source>
</evidence>
<feature type="transmembrane region" description="Helical" evidence="12">
    <location>
        <begin position="324"/>
        <end position="343"/>
    </location>
</feature>
<dbReference type="PANTHER" id="PTHR23289:SF2">
    <property type="entry name" value="CYTOCHROME C OXIDASE ASSEMBLY PROTEIN COX15 HOMOLOG"/>
    <property type="match status" value="1"/>
</dbReference>
<dbReference type="InterPro" id="IPR023754">
    <property type="entry name" value="HemeA_Synthase_type2"/>
</dbReference>
<dbReference type="VEuPathDB" id="VectorBase:MDOA005353"/>
<dbReference type="OrthoDB" id="1726137at2759"/>
<dbReference type="STRING" id="7370.A0A1I8MIW6"/>
<feature type="transmembrane region" description="Helical" evidence="12">
    <location>
        <begin position="220"/>
        <end position="237"/>
    </location>
</feature>
<dbReference type="EnsemblMetazoa" id="MDOA005353-RA">
    <property type="protein sequence ID" value="MDOA005353-PA"/>
    <property type="gene ID" value="MDOA005353"/>
</dbReference>
<dbReference type="GO" id="GO:0120547">
    <property type="term" value="F:heme A synthase activity"/>
    <property type="evidence" value="ECO:0007669"/>
    <property type="project" value="UniProtKB-EC"/>
</dbReference>
<dbReference type="GO" id="GO:0005743">
    <property type="term" value="C:mitochondrial inner membrane"/>
    <property type="evidence" value="ECO:0007669"/>
    <property type="project" value="TreeGrafter"/>
</dbReference>
<name>A0A1I8MIW6_MUSDO</name>
<evidence type="ECO:0000256" key="11">
    <source>
        <dbReference type="ARBA" id="ARBA00048044"/>
    </source>
</evidence>
<dbReference type="GO" id="GO:0006784">
    <property type="term" value="P:heme A biosynthetic process"/>
    <property type="evidence" value="ECO:0007669"/>
    <property type="project" value="InterPro"/>
</dbReference>
<keyword evidence="5 12" id="KW-1133">Transmembrane helix</keyword>
<gene>
    <name evidence="13" type="primary">101892081</name>
    <name evidence="15" type="synonym">LOC101892081</name>
</gene>
<keyword evidence="8" id="KW-0350">Heme biosynthesis</keyword>
<evidence type="ECO:0000256" key="5">
    <source>
        <dbReference type="ARBA" id="ARBA00022989"/>
    </source>
</evidence>
<feature type="transmembrane region" description="Helical" evidence="12">
    <location>
        <begin position="181"/>
        <end position="200"/>
    </location>
</feature>
<evidence type="ECO:0000256" key="7">
    <source>
        <dbReference type="ARBA" id="ARBA00023004"/>
    </source>
</evidence>
<dbReference type="RefSeq" id="XP_005175653.1">
    <property type="nucleotide sequence ID" value="XM_005175596.3"/>
</dbReference>
<evidence type="ECO:0000256" key="8">
    <source>
        <dbReference type="ARBA" id="ARBA00023133"/>
    </source>
</evidence>
<comment type="pathway">
    <text evidence="10">Porphyrin-containing compound metabolism; heme A biosynthesis; heme A from heme O: step 1/1.</text>
</comment>
<accession>A0A1I8MIW6</accession>
<dbReference type="PANTHER" id="PTHR23289">
    <property type="entry name" value="CYTOCHROME C OXIDASE ASSEMBLY PROTEIN COX15"/>
    <property type="match status" value="1"/>
</dbReference>
<feature type="transmembrane region" description="Helical" evidence="12">
    <location>
        <begin position="269"/>
        <end position="290"/>
    </location>
</feature>
<evidence type="ECO:0000256" key="3">
    <source>
        <dbReference type="ARBA" id="ARBA00022692"/>
    </source>
</evidence>
<feature type="transmembrane region" description="Helical" evidence="12">
    <location>
        <begin position="152"/>
        <end position="169"/>
    </location>
</feature>
<reference evidence="15" key="2">
    <citation type="submission" date="2025-04" db="UniProtKB">
        <authorList>
            <consortium name="RefSeq"/>
        </authorList>
    </citation>
    <scope>IDENTIFICATION</scope>
    <source>
        <strain evidence="15">Aabys</strain>
    </source>
</reference>
<comment type="catalytic activity">
    <reaction evidence="11">
        <text>Fe(II)-heme o + 2 A + H2O = Fe(II)-heme a + 2 AH2</text>
        <dbReference type="Rhea" id="RHEA:63388"/>
        <dbReference type="ChEBI" id="CHEBI:13193"/>
        <dbReference type="ChEBI" id="CHEBI:15377"/>
        <dbReference type="ChEBI" id="CHEBI:17499"/>
        <dbReference type="ChEBI" id="CHEBI:60530"/>
        <dbReference type="ChEBI" id="CHEBI:61715"/>
        <dbReference type="EC" id="1.17.99.9"/>
    </reaction>
    <physiologicalReaction direction="left-to-right" evidence="11">
        <dbReference type="Rhea" id="RHEA:63389"/>
    </physiologicalReaction>
</comment>
<comment type="cofactor">
    <cofactor evidence="1">
        <name>heme b</name>
        <dbReference type="ChEBI" id="CHEBI:60344"/>
    </cofactor>
</comment>
<organism evidence="13">
    <name type="scientific">Musca domestica</name>
    <name type="common">House fly</name>
    <dbReference type="NCBI Taxonomy" id="7370"/>
    <lineage>
        <taxon>Eukaryota</taxon>
        <taxon>Metazoa</taxon>
        <taxon>Ecdysozoa</taxon>
        <taxon>Arthropoda</taxon>
        <taxon>Hexapoda</taxon>
        <taxon>Insecta</taxon>
        <taxon>Pterygota</taxon>
        <taxon>Neoptera</taxon>
        <taxon>Endopterygota</taxon>
        <taxon>Diptera</taxon>
        <taxon>Brachycera</taxon>
        <taxon>Muscomorpha</taxon>
        <taxon>Muscoidea</taxon>
        <taxon>Muscidae</taxon>
        <taxon>Musca</taxon>
    </lineage>
</organism>
<keyword evidence="7" id="KW-0408">Iron</keyword>
<dbReference type="GO" id="GO:0016653">
    <property type="term" value="F:oxidoreductase activity, acting on NAD(P)H, heme protein as acceptor"/>
    <property type="evidence" value="ECO:0007669"/>
    <property type="project" value="TreeGrafter"/>
</dbReference>
<keyword evidence="14" id="KW-1185">Reference proteome</keyword>
<evidence type="ECO:0000313" key="13">
    <source>
        <dbReference type="EnsemblMetazoa" id="MDOA005353-PA"/>
    </source>
</evidence>
<keyword evidence="6" id="KW-0560">Oxidoreductase</keyword>
<dbReference type="Pfam" id="PF02628">
    <property type="entry name" value="COX15-CtaA"/>
    <property type="match status" value="1"/>
</dbReference>
<evidence type="ECO:0000313" key="15">
    <source>
        <dbReference type="RefSeq" id="XP_005175653.1"/>
    </source>
</evidence>